<name>A0A8J2S146_9CRUS</name>
<evidence type="ECO:0000256" key="1">
    <source>
        <dbReference type="SAM" id="MobiDB-lite"/>
    </source>
</evidence>
<feature type="signal peptide" evidence="2">
    <location>
        <begin position="1"/>
        <end position="24"/>
    </location>
</feature>
<keyword evidence="2" id="KW-0732">Signal</keyword>
<accession>A0A8J2S146</accession>
<feature type="chain" id="PRO_5035318782" evidence="2">
    <location>
        <begin position="25"/>
        <end position="197"/>
    </location>
</feature>
<gene>
    <name evidence="3" type="ORF">DGAL_LOCUS12904</name>
</gene>
<comment type="caution">
    <text evidence="3">The sequence shown here is derived from an EMBL/GenBank/DDBJ whole genome shotgun (WGS) entry which is preliminary data.</text>
</comment>
<organism evidence="3 4">
    <name type="scientific">Daphnia galeata</name>
    <dbReference type="NCBI Taxonomy" id="27404"/>
    <lineage>
        <taxon>Eukaryota</taxon>
        <taxon>Metazoa</taxon>
        <taxon>Ecdysozoa</taxon>
        <taxon>Arthropoda</taxon>
        <taxon>Crustacea</taxon>
        <taxon>Branchiopoda</taxon>
        <taxon>Diplostraca</taxon>
        <taxon>Cladocera</taxon>
        <taxon>Anomopoda</taxon>
        <taxon>Daphniidae</taxon>
        <taxon>Daphnia</taxon>
    </lineage>
</organism>
<dbReference type="EMBL" id="CAKKLH010000292">
    <property type="protein sequence ID" value="CAH0109426.1"/>
    <property type="molecule type" value="Genomic_DNA"/>
</dbReference>
<dbReference type="OrthoDB" id="6360291at2759"/>
<keyword evidence="4" id="KW-1185">Reference proteome</keyword>
<reference evidence="3" key="1">
    <citation type="submission" date="2021-11" db="EMBL/GenBank/DDBJ databases">
        <authorList>
            <person name="Schell T."/>
        </authorList>
    </citation>
    <scope>NUCLEOTIDE SEQUENCE</scope>
    <source>
        <strain evidence="3">M5</strain>
    </source>
</reference>
<proteinExistence type="predicted"/>
<feature type="region of interest" description="Disordered" evidence="1">
    <location>
        <begin position="165"/>
        <end position="197"/>
    </location>
</feature>
<dbReference type="AlphaFoldDB" id="A0A8J2S146"/>
<dbReference type="Proteomes" id="UP000789390">
    <property type="component" value="Unassembled WGS sequence"/>
</dbReference>
<feature type="compositionally biased region" description="Basic and acidic residues" evidence="1">
    <location>
        <begin position="70"/>
        <end position="81"/>
    </location>
</feature>
<evidence type="ECO:0000313" key="3">
    <source>
        <dbReference type="EMBL" id="CAH0109426.1"/>
    </source>
</evidence>
<sequence length="197" mass="23329">MFRLSYIIFAGALMLSTLLRETDSLTIQRAVDEDDDHHPDSRELEDNIDFKDSVKVKDVLFRNVEADDKWQENRPNRDNIHRPSPAAMVPQRAHFSRPMSDDDSLEDLNEKSSKQRMPITQHDRKKIVQSHQLMDTSDEEPSWEVKDDSLKKLFGVYWESIRDKKRNRPSIDDSMEDLRQRQHKVQQLTRIGNKRPF</sequence>
<evidence type="ECO:0000256" key="2">
    <source>
        <dbReference type="SAM" id="SignalP"/>
    </source>
</evidence>
<protein>
    <submittedName>
        <fullName evidence="3">Uncharacterized protein</fullName>
    </submittedName>
</protein>
<feature type="region of interest" description="Disordered" evidence="1">
    <location>
        <begin position="70"/>
        <end position="140"/>
    </location>
</feature>
<evidence type="ECO:0000313" key="4">
    <source>
        <dbReference type="Proteomes" id="UP000789390"/>
    </source>
</evidence>